<dbReference type="GO" id="GO:0003677">
    <property type="term" value="F:DNA binding"/>
    <property type="evidence" value="ECO:0007669"/>
    <property type="project" value="InterPro"/>
</dbReference>
<dbReference type="InterPro" id="IPR037914">
    <property type="entry name" value="SpoVT-AbrB_sf"/>
</dbReference>
<organism evidence="1 2">
    <name type="scientific">Granulicella sibirica</name>
    <dbReference type="NCBI Taxonomy" id="2479048"/>
    <lineage>
        <taxon>Bacteria</taxon>
        <taxon>Pseudomonadati</taxon>
        <taxon>Acidobacteriota</taxon>
        <taxon>Terriglobia</taxon>
        <taxon>Terriglobales</taxon>
        <taxon>Acidobacteriaceae</taxon>
        <taxon>Granulicella</taxon>
    </lineage>
</organism>
<sequence>MEGTLSSKNQATIPKQVREYLHLKPGGKVQILPSAGWRRRYSSEDFDCEA</sequence>
<proteinExistence type="predicted"/>
<dbReference type="Gene3D" id="2.10.260.10">
    <property type="match status" value="1"/>
</dbReference>
<dbReference type="Proteomes" id="UP000289437">
    <property type="component" value="Unassembled WGS sequence"/>
</dbReference>
<protein>
    <recommendedName>
        <fullName evidence="3">SpoVT-AbrB domain-containing protein</fullName>
    </recommendedName>
</protein>
<reference evidence="1 2" key="1">
    <citation type="submission" date="2018-11" db="EMBL/GenBank/DDBJ databases">
        <authorList>
            <person name="Mardanov A.V."/>
            <person name="Ravin N.V."/>
            <person name="Dedysh S.N."/>
        </authorList>
    </citation>
    <scope>NUCLEOTIDE SEQUENCE [LARGE SCALE GENOMIC DNA]</scope>
    <source>
        <strain evidence="1 2">AF10</strain>
    </source>
</reference>
<accession>A0A4Q0SW49</accession>
<dbReference type="EMBL" id="RDSM01000007">
    <property type="protein sequence ID" value="RXH53788.1"/>
    <property type="molecule type" value="Genomic_DNA"/>
</dbReference>
<dbReference type="AlphaFoldDB" id="A0A4Q0SW49"/>
<dbReference type="RefSeq" id="WP_128915697.1">
    <property type="nucleotide sequence ID" value="NZ_RDSM01000007.1"/>
</dbReference>
<dbReference type="OrthoDB" id="70048at2"/>
<reference evidence="2" key="2">
    <citation type="submission" date="2019-02" db="EMBL/GenBank/DDBJ databases">
        <title>Granulicella sibirica sp. nov., a psychrotolerant acidobacterium isolated from an organic soil layer in forested tundra, West Siberia.</title>
        <authorList>
            <person name="Oshkin I.Y."/>
            <person name="Kulichevskaya I.S."/>
            <person name="Rijpstra W.I.C."/>
            <person name="Sinninghe Damste J.S."/>
            <person name="Rakitin A.L."/>
            <person name="Ravin N.V."/>
            <person name="Dedysh S.N."/>
        </authorList>
    </citation>
    <scope>NUCLEOTIDE SEQUENCE [LARGE SCALE GENOMIC DNA]</scope>
    <source>
        <strain evidence="2">AF10</strain>
    </source>
</reference>
<dbReference type="SUPFAM" id="SSF89447">
    <property type="entry name" value="AbrB/MazE/MraZ-like"/>
    <property type="match status" value="1"/>
</dbReference>
<dbReference type="InterPro" id="IPR007159">
    <property type="entry name" value="SpoVT-AbrB_dom"/>
</dbReference>
<evidence type="ECO:0000313" key="2">
    <source>
        <dbReference type="Proteomes" id="UP000289437"/>
    </source>
</evidence>
<gene>
    <name evidence="1" type="ORF">GRAN_5126</name>
</gene>
<evidence type="ECO:0000313" key="1">
    <source>
        <dbReference type="EMBL" id="RXH53788.1"/>
    </source>
</evidence>
<name>A0A4Q0SW49_9BACT</name>
<evidence type="ECO:0008006" key="3">
    <source>
        <dbReference type="Google" id="ProtNLM"/>
    </source>
</evidence>
<dbReference type="NCBIfam" id="TIGR01439">
    <property type="entry name" value="lp_hng_hel_AbrB"/>
    <property type="match status" value="1"/>
</dbReference>
<comment type="caution">
    <text evidence="1">The sequence shown here is derived from an EMBL/GenBank/DDBJ whole genome shotgun (WGS) entry which is preliminary data.</text>
</comment>
<keyword evidence="2" id="KW-1185">Reference proteome</keyword>